<gene>
    <name evidence="2" type="ORF">H8N03_24415</name>
</gene>
<name>A0A923MVV5_9BURK</name>
<keyword evidence="1" id="KW-0812">Transmembrane</keyword>
<keyword evidence="1" id="KW-0472">Membrane</keyword>
<dbReference type="RefSeq" id="WP_187078846.1">
    <property type="nucleotide sequence ID" value="NZ_JACORT010000014.1"/>
</dbReference>
<keyword evidence="3" id="KW-1185">Reference proteome</keyword>
<proteinExistence type="predicted"/>
<evidence type="ECO:0000313" key="2">
    <source>
        <dbReference type="EMBL" id="MBC5786105.1"/>
    </source>
</evidence>
<protein>
    <submittedName>
        <fullName evidence="2">Uncharacterized protein</fullName>
    </submittedName>
</protein>
<accession>A0A923MVV5</accession>
<evidence type="ECO:0000313" key="3">
    <source>
        <dbReference type="Proteomes" id="UP000608513"/>
    </source>
</evidence>
<dbReference type="EMBL" id="JACORT010000014">
    <property type="protein sequence ID" value="MBC5786105.1"/>
    <property type="molecule type" value="Genomic_DNA"/>
</dbReference>
<evidence type="ECO:0000256" key="1">
    <source>
        <dbReference type="SAM" id="Phobius"/>
    </source>
</evidence>
<feature type="transmembrane region" description="Helical" evidence="1">
    <location>
        <begin position="20"/>
        <end position="46"/>
    </location>
</feature>
<sequence length="47" mass="5253">MDHVPLAEQDRIHRHLRYPLLGAGVLAWIFLAMTVLLAVLTVQGFIG</sequence>
<dbReference type="Proteomes" id="UP000608513">
    <property type="component" value="Unassembled WGS sequence"/>
</dbReference>
<keyword evidence="1" id="KW-1133">Transmembrane helix</keyword>
<comment type="caution">
    <text evidence="2">The sequence shown here is derived from an EMBL/GenBank/DDBJ whole genome shotgun (WGS) entry which is preliminary data.</text>
</comment>
<organism evidence="2 3">
    <name type="scientific">Ramlibacter cellulosilyticus</name>
    <dbReference type="NCBI Taxonomy" id="2764187"/>
    <lineage>
        <taxon>Bacteria</taxon>
        <taxon>Pseudomonadati</taxon>
        <taxon>Pseudomonadota</taxon>
        <taxon>Betaproteobacteria</taxon>
        <taxon>Burkholderiales</taxon>
        <taxon>Comamonadaceae</taxon>
        <taxon>Ramlibacter</taxon>
    </lineage>
</organism>
<reference evidence="2" key="1">
    <citation type="submission" date="2020-08" db="EMBL/GenBank/DDBJ databases">
        <title>Ramlibacter sp. USB13 16S ribosomal RNA gene genome sequencing and assembly.</title>
        <authorList>
            <person name="Kang M."/>
        </authorList>
    </citation>
    <scope>NUCLEOTIDE SEQUENCE</scope>
    <source>
        <strain evidence="2">USB13</strain>
    </source>
</reference>
<dbReference type="AlphaFoldDB" id="A0A923MVV5"/>